<feature type="region of interest" description="Disordered" evidence="1">
    <location>
        <begin position="372"/>
        <end position="391"/>
    </location>
</feature>
<dbReference type="InterPro" id="IPR006881">
    <property type="entry name" value="RepA_C"/>
</dbReference>
<name>A0AAV4ZMH1_9HYPH</name>
<reference evidence="2" key="2">
    <citation type="submission" date="2021-08" db="EMBL/GenBank/DDBJ databases">
        <authorList>
            <person name="Tani A."/>
            <person name="Ola A."/>
            <person name="Ogura Y."/>
            <person name="Katsura K."/>
            <person name="Hayashi T."/>
        </authorList>
    </citation>
    <scope>NUCLEOTIDE SEQUENCE</scope>
    <source>
        <strain evidence="2">DSM 16372</strain>
    </source>
</reference>
<organism evidence="2 3">
    <name type="scientific">Methylobacterium hispanicum</name>
    <dbReference type="NCBI Taxonomy" id="270350"/>
    <lineage>
        <taxon>Bacteria</taxon>
        <taxon>Pseudomonadati</taxon>
        <taxon>Pseudomonadota</taxon>
        <taxon>Alphaproteobacteria</taxon>
        <taxon>Hyphomicrobiales</taxon>
        <taxon>Methylobacteriaceae</taxon>
        <taxon>Methylobacterium</taxon>
    </lineage>
</organism>
<evidence type="ECO:0008006" key="4">
    <source>
        <dbReference type="Google" id="ProtNLM"/>
    </source>
</evidence>
<comment type="caution">
    <text evidence="2">The sequence shown here is derived from an EMBL/GenBank/DDBJ whole genome shotgun (WGS) entry which is preliminary data.</text>
</comment>
<dbReference type="EMBL" id="BPQO01000010">
    <property type="protein sequence ID" value="GJD89230.1"/>
    <property type="molecule type" value="Genomic_DNA"/>
</dbReference>
<dbReference type="AlphaFoldDB" id="A0AAV4ZMH1"/>
<reference evidence="2" key="1">
    <citation type="journal article" date="2016" name="Front. Microbiol.">
        <title>Genome Sequence of the Piezophilic, Mesophilic Sulfate-Reducing Bacterium Desulfovibrio indicus J2T.</title>
        <authorList>
            <person name="Cao J."/>
            <person name="Maignien L."/>
            <person name="Shao Z."/>
            <person name="Alain K."/>
            <person name="Jebbar M."/>
        </authorList>
    </citation>
    <scope>NUCLEOTIDE SEQUENCE</scope>
    <source>
        <strain evidence="2">DSM 16372</strain>
    </source>
</reference>
<keyword evidence="3" id="KW-1185">Reference proteome</keyword>
<dbReference type="Proteomes" id="UP001055247">
    <property type="component" value="Unassembled WGS sequence"/>
</dbReference>
<evidence type="ECO:0000313" key="2">
    <source>
        <dbReference type="EMBL" id="GJD89230.1"/>
    </source>
</evidence>
<evidence type="ECO:0000256" key="1">
    <source>
        <dbReference type="SAM" id="MobiDB-lite"/>
    </source>
</evidence>
<accession>A0AAV4ZMH1</accession>
<proteinExistence type="predicted"/>
<dbReference type="Pfam" id="PF04796">
    <property type="entry name" value="RepA_C"/>
    <property type="match status" value="1"/>
</dbReference>
<feature type="region of interest" description="Disordered" evidence="1">
    <location>
        <begin position="1"/>
        <end position="20"/>
    </location>
</feature>
<protein>
    <recommendedName>
        <fullName evidence="4">Pirin</fullName>
    </recommendedName>
</protein>
<gene>
    <name evidence="2" type="ORF">BHAOGJBA_2756</name>
</gene>
<evidence type="ECO:0000313" key="3">
    <source>
        <dbReference type="Proteomes" id="UP001055247"/>
    </source>
</evidence>
<sequence length="391" mass="43471">MQVRYGRAPLPSDDPPATRQTSTVTGIEQKLALIRDADLLQEVEAARGGFLFAQIVEHILHRQRERDAARTVEAAREQARARMGRDQRRRDAVRLVIENEPAAPENLQHIHSVLALCGLPYRDPGGAREFSRTYGRNSLSLVAGRLKDPLTGAWEPQGLPYGPKARLVLLHLCTEAVRQRSPTVEVADSLSGFMREMGFAVTGGERGTIRQFKEQVHRLAACSMQIGLWDGQGQASTLNVPPFRSLDLWRGQGGGEGPAWSRTVQFHQEFYDTLVRHALPVDVRAARAFSGSARKLDLLFWLGYRLRALPRPLRLTWENLHGQFGAENASIRSFRQAFRADLAHLCEVFPKLPASLDDHGLLLQPADPGALLVPPKQGTRNGTSKGMKLRA</sequence>